<evidence type="ECO:0000256" key="7">
    <source>
        <dbReference type="ARBA" id="ARBA00026248"/>
    </source>
</evidence>
<dbReference type="NCBIfam" id="TIGR00879">
    <property type="entry name" value="SP"/>
    <property type="match status" value="1"/>
</dbReference>
<feature type="transmembrane region" description="Helical" evidence="9">
    <location>
        <begin position="448"/>
        <end position="471"/>
    </location>
</feature>
<feature type="transmembrane region" description="Helical" evidence="9">
    <location>
        <begin position="234"/>
        <end position="255"/>
    </location>
</feature>
<comment type="similarity">
    <text evidence="2 8">Belongs to the major facilitator superfamily. Sugar transporter (TC 2.A.1.1) family.</text>
</comment>
<evidence type="ECO:0000256" key="3">
    <source>
        <dbReference type="ARBA" id="ARBA00022448"/>
    </source>
</evidence>
<organism evidence="11 12">
    <name type="scientific">Didymella heteroderae</name>
    <dbReference type="NCBI Taxonomy" id="1769908"/>
    <lineage>
        <taxon>Eukaryota</taxon>
        <taxon>Fungi</taxon>
        <taxon>Dikarya</taxon>
        <taxon>Ascomycota</taxon>
        <taxon>Pezizomycotina</taxon>
        <taxon>Dothideomycetes</taxon>
        <taxon>Pleosporomycetidae</taxon>
        <taxon>Pleosporales</taxon>
        <taxon>Pleosporineae</taxon>
        <taxon>Didymellaceae</taxon>
        <taxon>Didymella</taxon>
    </lineage>
</organism>
<dbReference type="InterPro" id="IPR005828">
    <property type="entry name" value="MFS_sugar_transport-like"/>
</dbReference>
<feature type="transmembrane region" description="Helical" evidence="9">
    <location>
        <begin position="410"/>
        <end position="436"/>
    </location>
</feature>
<gene>
    <name evidence="11" type="ORF">E8E12_005672</name>
</gene>
<feature type="transmembrane region" description="Helical" evidence="9">
    <location>
        <begin position="317"/>
        <end position="338"/>
    </location>
</feature>
<evidence type="ECO:0000256" key="4">
    <source>
        <dbReference type="ARBA" id="ARBA00022692"/>
    </source>
</evidence>
<feature type="transmembrane region" description="Helical" evidence="9">
    <location>
        <begin position="350"/>
        <end position="372"/>
    </location>
</feature>
<dbReference type="InterPro" id="IPR005829">
    <property type="entry name" value="Sugar_transporter_CS"/>
</dbReference>
<evidence type="ECO:0000259" key="10">
    <source>
        <dbReference type="PROSITE" id="PS50850"/>
    </source>
</evidence>
<evidence type="ECO:0000256" key="2">
    <source>
        <dbReference type="ARBA" id="ARBA00010992"/>
    </source>
</evidence>
<comment type="subcellular location">
    <subcellularLocation>
        <location evidence="1">Membrane</location>
        <topology evidence="1">Multi-pass membrane protein</topology>
    </subcellularLocation>
</comment>
<evidence type="ECO:0000313" key="12">
    <source>
        <dbReference type="Proteomes" id="UP000758155"/>
    </source>
</evidence>
<feature type="transmembrane region" description="Helical" evidence="9">
    <location>
        <begin position="198"/>
        <end position="214"/>
    </location>
</feature>
<dbReference type="GO" id="GO:0000023">
    <property type="term" value="P:maltose metabolic process"/>
    <property type="evidence" value="ECO:0007669"/>
    <property type="project" value="UniProtKB-KW"/>
</dbReference>
<feature type="transmembrane region" description="Helical" evidence="9">
    <location>
        <begin position="483"/>
        <end position="499"/>
    </location>
</feature>
<dbReference type="AlphaFoldDB" id="A0A9P4WX40"/>
<evidence type="ECO:0000256" key="5">
    <source>
        <dbReference type="ARBA" id="ARBA00022989"/>
    </source>
</evidence>
<dbReference type="PROSITE" id="PS50850">
    <property type="entry name" value="MFS"/>
    <property type="match status" value="1"/>
</dbReference>
<feature type="transmembrane region" description="Helical" evidence="9">
    <location>
        <begin position="57"/>
        <end position="75"/>
    </location>
</feature>
<keyword evidence="6 9" id="KW-0472">Membrane</keyword>
<keyword evidence="4 9" id="KW-0812">Transmembrane</keyword>
<dbReference type="SUPFAM" id="SSF103473">
    <property type="entry name" value="MFS general substrate transporter"/>
    <property type="match status" value="1"/>
</dbReference>
<evidence type="ECO:0000256" key="6">
    <source>
        <dbReference type="ARBA" id="ARBA00023136"/>
    </source>
</evidence>
<dbReference type="InterPro" id="IPR020846">
    <property type="entry name" value="MFS_dom"/>
</dbReference>
<dbReference type="GO" id="GO:0005351">
    <property type="term" value="F:carbohydrate:proton symporter activity"/>
    <property type="evidence" value="ECO:0007669"/>
    <property type="project" value="TreeGrafter"/>
</dbReference>
<dbReference type="Gene3D" id="1.20.1250.20">
    <property type="entry name" value="MFS general substrate transporter like domains"/>
    <property type="match status" value="1"/>
</dbReference>
<keyword evidence="12" id="KW-1185">Reference proteome</keyword>
<dbReference type="PANTHER" id="PTHR48022">
    <property type="entry name" value="PLASTIDIC GLUCOSE TRANSPORTER 4"/>
    <property type="match status" value="1"/>
</dbReference>
<reference evidence="11" key="1">
    <citation type="submission" date="2019-04" db="EMBL/GenBank/DDBJ databases">
        <title>Sequencing of skin fungus with MAO and IRED activity.</title>
        <authorList>
            <person name="Marsaioli A.J."/>
            <person name="Bonatto J.M.C."/>
            <person name="Reis Junior O."/>
        </authorList>
    </citation>
    <scope>NUCLEOTIDE SEQUENCE</scope>
    <source>
        <strain evidence="11">28M1</strain>
    </source>
</reference>
<dbReference type="EMBL" id="SWKV01000006">
    <property type="protein sequence ID" value="KAF3045457.1"/>
    <property type="molecule type" value="Genomic_DNA"/>
</dbReference>
<keyword evidence="3 8" id="KW-0813">Transport</keyword>
<dbReference type="InterPro" id="IPR003663">
    <property type="entry name" value="Sugar/inositol_transpt"/>
</dbReference>
<evidence type="ECO:0000313" key="11">
    <source>
        <dbReference type="EMBL" id="KAF3045457.1"/>
    </source>
</evidence>
<dbReference type="Proteomes" id="UP000758155">
    <property type="component" value="Unassembled WGS sequence"/>
</dbReference>
<dbReference type="Pfam" id="PF00083">
    <property type="entry name" value="Sugar_tr"/>
    <property type="match status" value="1"/>
</dbReference>
<dbReference type="GO" id="GO:0016020">
    <property type="term" value="C:membrane"/>
    <property type="evidence" value="ECO:0007669"/>
    <property type="project" value="UniProtKB-SubCell"/>
</dbReference>
<proteinExistence type="inferred from homology"/>
<dbReference type="InterPro" id="IPR050360">
    <property type="entry name" value="MFS_Sugar_Transporters"/>
</dbReference>
<comment type="caution">
    <text evidence="11">The sequence shown here is derived from an EMBL/GenBank/DDBJ whole genome shotgun (WGS) entry which is preliminary data.</text>
</comment>
<evidence type="ECO:0000256" key="9">
    <source>
        <dbReference type="SAM" id="Phobius"/>
    </source>
</evidence>
<name>A0A9P4WX40_9PLEO</name>
<feature type="transmembrane region" description="Helical" evidence="9">
    <location>
        <begin position="169"/>
        <end position="191"/>
    </location>
</feature>
<feature type="transmembrane region" description="Helical" evidence="9">
    <location>
        <begin position="109"/>
        <end position="129"/>
    </location>
</feature>
<accession>A0A9P4WX40</accession>
<dbReference type="FunFam" id="1.20.1250.20:FF:000078">
    <property type="entry name" value="MFS maltose transporter, putative"/>
    <property type="match status" value="1"/>
</dbReference>
<feature type="transmembrane region" description="Helical" evidence="9">
    <location>
        <begin position="379"/>
        <end position="398"/>
    </location>
</feature>
<keyword evidence="7" id="KW-0462">Maltose metabolism</keyword>
<dbReference type="OrthoDB" id="6612291at2759"/>
<dbReference type="InterPro" id="IPR036259">
    <property type="entry name" value="MFS_trans_sf"/>
</dbReference>
<feature type="transmembrane region" description="Helical" evidence="9">
    <location>
        <begin position="141"/>
        <end position="163"/>
    </location>
</feature>
<protein>
    <recommendedName>
        <fullName evidence="10">Major facilitator superfamily (MFS) profile domain-containing protein</fullName>
    </recommendedName>
</protein>
<keyword evidence="5 9" id="KW-1133">Transmembrane helix</keyword>
<dbReference type="PANTHER" id="PTHR48022:SF5">
    <property type="entry name" value="ALPHA-GLUCOSIDES PERMEASE MPH2-RELATED"/>
    <property type="match status" value="1"/>
</dbReference>
<dbReference type="PROSITE" id="PS00217">
    <property type="entry name" value="SUGAR_TRANSPORT_2"/>
    <property type="match status" value="1"/>
</dbReference>
<evidence type="ECO:0000256" key="1">
    <source>
        <dbReference type="ARBA" id="ARBA00004141"/>
    </source>
</evidence>
<sequence length="545" mass="59835">MVNKTLDGATQLEIVDTEQLPMAANKDPLALRAQARANTEAEHAMSLRNAIRLYPKSVLYCVVLSMAIIMEGYQVGLVPSLFAQPAFQQKYGHARPDGSHQLDNRYQSALTAAVQAGSILGYWLSGILIERIGYKRTMQGALISITCFIFIIFFAPSIVLLVVGEGLLGIPWGIIQTLTTTYAAEVSPVALRAYVTSYVNLCWAIGGFISTGVLRGTVNRADQWAYRIPFALQWIWPVPIIVGVSFAPESPWWLVRKNRVEDARKALLRLTSSKDKSYDIDAVLAMICHTISQEEHVDRGARYRDCLRGIGLRRTEITCVAGAIPFLAGTGFTSQAVYFLSVAGLSSDAAYNLGLGQNALGFIGVLTSWALMHRFGRRTLYLWGLTITCILLLLVGVLGSVPSVGNKDPIWATGALMMTYMFVYNACLGPVAYAVVGETPSSRLRNKTVAIARIFLNLFNFGGSWLNPAIINPTAWGLGGKGGYIWFSIAFATLVWTFFRFPEMKGRTYGELDDLFQREVPARQFADAPAHVAAADETVALQFVN</sequence>
<evidence type="ECO:0000256" key="8">
    <source>
        <dbReference type="RuleBase" id="RU003346"/>
    </source>
</evidence>
<feature type="domain" description="Major facilitator superfamily (MFS) profile" evidence="10">
    <location>
        <begin position="60"/>
        <end position="505"/>
    </location>
</feature>